<organism evidence="1 2">
    <name type="scientific">Sphaerobolus stellatus (strain SS14)</name>
    <dbReference type="NCBI Taxonomy" id="990650"/>
    <lineage>
        <taxon>Eukaryota</taxon>
        <taxon>Fungi</taxon>
        <taxon>Dikarya</taxon>
        <taxon>Basidiomycota</taxon>
        <taxon>Agaricomycotina</taxon>
        <taxon>Agaricomycetes</taxon>
        <taxon>Phallomycetidae</taxon>
        <taxon>Geastrales</taxon>
        <taxon>Sphaerobolaceae</taxon>
        <taxon>Sphaerobolus</taxon>
    </lineage>
</organism>
<protein>
    <submittedName>
        <fullName evidence="1">Uncharacterized protein</fullName>
    </submittedName>
</protein>
<evidence type="ECO:0000313" key="2">
    <source>
        <dbReference type="Proteomes" id="UP000054279"/>
    </source>
</evidence>
<proteinExistence type="predicted"/>
<dbReference type="EMBL" id="KN837142">
    <property type="protein sequence ID" value="KIJ40728.1"/>
    <property type="molecule type" value="Genomic_DNA"/>
</dbReference>
<name>A0A0C9UC95_SPHS4</name>
<accession>A0A0C9UC95</accession>
<reference evidence="1 2" key="1">
    <citation type="submission" date="2014-06" db="EMBL/GenBank/DDBJ databases">
        <title>Evolutionary Origins and Diversification of the Mycorrhizal Mutualists.</title>
        <authorList>
            <consortium name="DOE Joint Genome Institute"/>
            <consortium name="Mycorrhizal Genomics Consortium"/>
            <person name="Kohler A."/>
            <person name="Kuo A."/>
            <person name="Nagy L.G."/>
            <person name="Floudas D."/>
            <person name="Copeland A."/>
            <person name="Barry K.W."/>
            <person name="Cichocki N."/>
            <person name="Veneault-Fourrey C."/>
            <person name="LaButti K."/>
            <person name="Lindquist E.A."/>
            <person name="Lipzen A."/>
            <person name="Lundell T."/>
            <person name="Morin E."/>
            <person name="Murat C."/>
            <person name="Riley R."/>
            <person name="Ohm R."/>
            <person name="Sun H."/>
            <person name="Tunlid A."/>
            <person name="Henrissat B."/>
            <person name="Grigoriev I.V."/>
            <person name="Hibbett D.S."/>
            <person name="Martin F."/>
        </authorList>
    </citation>
    <scope>NUCLEOTIDE SEQUENCE [LARGE SCALE GENOMIC DNA]</scope>
    <source>
        <strain evidence="1 2">SS14</strain>
    </source>
</reference>
<dbReference type="AlphaFoldDB" id="A0A0C9UC95"/>
<evidence type="ECO:0000313" key="1">
    <source>
        <dbReference type="EMBL" id="KIJ40728.1"/>
    </source>
</evidence>
<sequence>MNEQAMSAIRETGIEIEEWKMFCENATKDFDGSPPSLQKDQICIKLRKWEESSLAELQLRTFLCEEYHTSLSERPDGWSIFICQRKPVISKDEFHSLLTRSKKALHHWNIIDPWDYMSLDKIQSTSPDIPHNVPRGIENITISPQVEEAQ</sequence>
<keyword evidence="2" id="KW-1185">Reference proteome</keyword>
<dbReference type="HOGENOM" id="CLU_1741758_0_0_1"/>
<dbReference type="Proteomes" id="UP000054279">
    <property type="component" value="Unassembled WGS sequence"/>
</dbReference>
<gene>
    <name evidence="1" type="ORF">M422DRAFT_32154</name>
</gene>